<evidence type="ECO:0008006" key="6">
    <source>
        <dbReference type="Google" id="ProtNLM"/>
    </source>
</evidence>
<dbReference type="CDD" id="cd18808">
    <property type="entry name" value="SF1_C_Upf1"/>
    <property type="match status" value="1"/>
</dbReference>
<name>A0A1D9QM76_SCLS1</name>
<evidence type="ECO:0000256" key="1">
    <source>
        <dbReference type="ARBA" id="ARBA00022806"/>
    </source>
</evidence>
<dbReference type="InterPro" id="IPR041677">
    <property type="entry name" value="DNA2/NAM7_AAA_11"/>
</dbReference>
<keyword evidence="1" id="KW-0067">ATP-binding</keyword>
<dbReference type="VEuPathDB" id="FungiDB:sscle_16g108000"/>
<dbReference type="EMBL" id="CP017829">
    <property type="protein sequence ID" value="APA16030.1"/>
    <property type="molecule type" value="Genomic_DNA"/>
</dbReference>
<dbReference type="PANTHER" id="PTHR10887">
    <property type="entry name" value="DNA2/NAM7 HELICASE FAMILY"/>
    <property type="match status" value="1"/>
</dbReference>
<dbReference type="PANTHER" id="PTHR10887:SF341">
    <property type="entry name" value="NFX1-TYPE ZINC FINGER-CONTAINING PROTEIN 1"/>
    <property type="match status" value="1"/>
</dbReference>
<dbReference type="RefSeq" id="XP_001588596.1">
    <property type="nucleotide sequence ID" value="XM_001588546.1"/>
</dbReference>
<reference evidence="5" key="1">
    <citation type="journal article" date="2017" name="Genome Biol. Evol.">
        <title>The complete genome sequence of the phytopathogenic fungus Sclerotinia sclerotiorum reveals insights into the genome architecture of broad host range pathogens.</title>
        <authorList>
            <person name="Derbyshire M."/>
            <person name="Denton-Giles M."/>
            <person name="Hegedus D."/>
            <person name="Seifbarghy S."/>
            <person name="Rollins J."/>
            <person name="van Kan J."/>
            <person name="Seidl M.F."/>
            <person name="Faino L."/>
            <person name="Mbengue M."/>
            <person name="Navaud O."/>
            <person name="Raffaele S."/>
            <person name="Hammond-Kosack K."/>
            <person name="Heard S."/>
            <person name="Oliver R."/>
        </authorList>
    </citation>
    <scope>NUCLEOTIDE SEQUENCE [LARGE SCALE GENOMIC DNA]</scope>
    <source>
        <strain evidence="5">ATCC 18683 / 1980 / Ss-1</strain>
    </source>
</reference>
<dbReference type="OrthoDB" id="3508765at2759"/>
<evidence type="ECO:0000259" key="3">
    <source>
        <dbReference type="Pfam" id="PF13087"/>
    </source>
</evidence>
<evidence type="ECO:0000313" key="5">
    <source>
        <dbReference type="Proteomes" id="UP000177798"/>
    </source>
</evidence>
<dbReference type="InterPro" id="IPR045055">
    <property type="entry name" value="DNA2/NAM7-like"/>
</dbReference>
<organism evidence="4 5">
    <name type="scientific">Sclerotinia sclerotiorum (strain ATCC 18683 / 1980 / Ss-1)</name>
    <name type="common">White mold</name>
    <name type="synonym">Whetzelinia sclerotiorum</name>
    <dbReference type="NCBI Taxonomy" id="665079"/>
    <lineage>
        <taxon>Eukaryota</taxon>
        <taxon>Fungi</taxon>
        <taxon>Dikarya</taxon>
        <taxon>Ascomycota</taxon>
        <taxon>Pezizomycotina</taxon>
        <taxon>Leotiomycetes</taxon>
        <taxon>Helotiales</taxon>
        <taxon>Sclerotiniaceae</taxon>
        <taxon>Sclerotinia</taxon>
    </lineage>
</organism>
<feature type="domain" description="DNA2/NAM7 helicase helicase" evidence="2">
    <location>
        <begin position="308"/>
        <end position="565"/>
    </location>
</feature>
<dbReference type="SUPFAM" id="SSF52540">
    <property type="entry name" value="P-loop containing nucleoside triphosphate hydrolases"/>
    <property type="match status" value="1"/>
</dbReference>
<feature type="domain" description="DNA2/NAM7 helicase-like C-terminal" evidence="3">
    <location>
        <begin position="576"/>
        <end position="803"/>
    </location>
</feature>
<dbReference type="KEGG" id="ssl:SS1G_10143"/>
<accession>A0A1D9QM76</accession>
<dbReference type="InterPro" id="IPR027417">
    <property type="entry name" value="P-loop_NTPase"/>
</dbReference>
<keyword evidence="1" id="KW-0378">Hydrolase</keyword>
<evidence type="ECO:0000313" key="4">
    <source>
        <dbReference type="EMBL" id="APA16030.1"/>
    </source>
</evidence>
<sequence length="932" mass="105725">MSSSDEVALNEGGMEISPPWGSIPVEAYILQNWDTSSATAPTDQLRHLVRLYIGAGYHDPTTLPSITPTDDQVTTILQLWRTPFQRAVATEPGQIGCIWLRTDYSAESEGAHESLLENLDLFNTLDDEDRLLDDEDLYDFGQEWQKILDLMPELVVSTDASTWHSSQTRLTKAEDELDKAKAYLAGEDIQGAPVELIESMRNVLPADQAGESVLRILLSKVHKTCVVNYILVEDSEALETQQLLLIFLDAHGRVARSSRMPPDQTEQMGGFWLDGSWDEVDEWMEADIGDDYQVGGLLPIWCYIKKMKKQQLRAWELLFYNNRFTSLLQGTPGTGKTKTVAGQGLGLALCEVKTLITAPSNTAARESLIKLVQMLREVLARFPQAEEWFDIVYLPTRSTTLSDIMEADVDWEIMTDHTIKEGQNQTGQADVDKYALWRHIAASFEEDNGNSSDTEKQTKAKVWLDVLEAYKYSHRISAKDKKKFFLAVEGKAKEIFSSPLSNVKIVICTCNTAHLLQDYGYKPRASLADEAAFGSEPELIIPAILSASKNQYSGDYMQLPPVVKSAGHNEQSSQLAMSLFKRFYDHDSVEFIRFRMNYRMPKVLARFPGMVTYGFLGAHPSTVVTSDTLKYYQEWWSSDSAKPYRDARRKSEFGGPENDNPQRLFINVKNRKCAPKQGGKSKRNFANINAVCDVIMNLFSHQHSIDITNIDRDKITALTPYKEELHEISRHVTMRLKMHNPKIQRFPRFRTIDSTQGGENEIVLLTVTPADQHNGSVIGFIRKWNWMNVALTRAKSALNIFGNLDLWRSQLPIITKIRKAKKFGYMIMDLLDMGDVIDVDGDKYLPKTFAELRNGRQTWTMEIEATPPESSAFNRRAQVCLNTHSDPKVKAEYERKLLDQMRAMRKTAEEFERLDKAGVEYDLPSASLNVPI</sequence>
<protein>
    <recommendedName>
        <fullName evidence="6">DNA2/NAM7 helicase-like C-terminal domain-containing protein</fullName>
    </recommendedName>
</protein>
<dbReference type="Gene3D" id="3.40.50.300">
    <property type="entry name" value="P-loop containing nucleotide triphosphate hydrolases"/>
    <property type="match status" value="2"/>
</dbReference>
<dbReference type="InterPro" id="IPR041679">
    <property type="entry name" value="DNA2/NAM7-like_C"/>
</dbReference>
<dbReference type="Pfam" id="PF13086">
    <property type="entry name" value="AAA_11"/>
    <property type="match status" value="1"/>
</dbReference>
<dbReference type="AlphaFoldDB" id="A0A1D9QM76"/>
<gene>
    <name evidence="4" type="ORF">sscle_16g108000</name>
</gene>
<keyword evidence="1" id="KW-0347">Helicase</keyword>
<proteinExistence type="predicted"/>
<keyword evidence="1" id="KW-0547">Nucleotide-binding</keyword>
<evidence type="ECO:0000259" key="2">
    <source>
        <dbReference type="Pfam" id="PF13086"/>
    </source>
</evidence>
<dbReference type="Pfam" id="PF13087">
    <property type="entry name" value="AAA_12"/>
    <property type="match status" value="1"/>
</dbReference>
<dbReference type="InterPro" id="IPR047187">
    <property type="entry name" value="SF1_C_Upf1"/>
</dbReference>
<dbReference type="GO" id="GO:0004386">
    <property type="term" value="F:helicase activity"/>
    <property type="evidence" value="ECO:0007669"/>
    <property type="project" value="InterPro"/>
</dbReference>
<dbReference type="Proteomes" id="UP000177798">
    <property type="component" value="Chromosome 16"/>
</dbReference>